<dbReference type="GO" id="GO:0006203">
    <property type="term" value="P:dGTP catabolic process"/>
    <property type="evidence" value="ECO:0007669"/>
    <property type="project" value="TreeGrafter"/>
</dbReference>
<reference evidence="3 4" key="1">
    <citation type="submission" date="2019-03" db="EMBL/GenBank/DDBJ databases">
        <title>Genomic Encyclopedia of Type Strains, Phase IV (KMG-IV): sequencing the most valuable type-strain genomes for metagenomic binning, comparative biology and taxonomic classification.</title>
        <authorList>
            <person name="Goeker M."/>
        </authorList>
    </citation>
    <scope>NUCLEOTIDE SEQUENCE [LARGE SCALE GENOMIC DNA]</scope>
    <source>
        <strain evidence="3 4">DSM 25287</strain>
    </source>
</reference>
<dbReference type="SMART" id="SM00471">
    <property type="entry name" value="HDc"/>
    <property type="match status" value="1"/>
</dbReference>
<comment type="caution">
    <text evidence="3">The sequence shown here is derived from an EMBL/GenBank/DDBJ whole genome shotgun (WGS) entry which is preliminary data.</text>
</comment>
<dbReference type="Pfam" id="PF13286">
    <property type="entry name" value="HD_assoc"/>
    <property type="match status" value="1"/>
</dbReference>
<dbReference type="InterPro" id="IPR027432">
    <property type="entry name" value="dGTP_triphosphohydrolase_C"/>
</dbReference>
<protein>
    <submittedName>
        <fullName evidence="3">dGTPase</fullName>
    </submittedName>
</protein>
<dbReference type="Gene3D" id="1.10.3210.10">
    <property type="entry name" value="Hypothetical protein af1432"/>
    <property type="match status" value="1"/>
</dbReference>
<accession>A0A4R2LUV4</accession>
<dbReference type="Gene3D" id="1.10.3410.10">
    <property type="entry name" value="putative deoxyguanosinetriphosphate triphosphohydrolase like domain"/>
    <property type="match status" value="1"/>
</dbReference>
<dbReference type="NCBIfam" id="NF002205">
    <property type="entry name" value="PRK01096.1"/>
    <property type="match status" value="1"/>
</dbReference>
<dbReference type="Gene3D" id="1.10.3550.10">
    <property type="entry name" value="eoxyguanosinetriphosphate triphosphohydrolase domain-like"/>
    <property type="match status" value="1"/>
</dbReference>
<dbReference type="PANTHER" id="PTHR11373:SF32">
    <property type="entry name" value="DEOXYGUANOSINETRIPHOSPHATE TRIPHOSPHOHYDROLASE"/>
    <property type="match status" value="1"/>
</dbReference>
<evidence type="ECO:0000313" key="3">
    <source>
        <dbReference type="EMBL" id="TCO83700.1"/>
    </source>
</evidence>
<dbReference type="InterPro" id="IPR023293">
    <property type="entry name" value="dGTP_triP_hydro_central_sf"/>
</dbReference>
<feature type="domain" description="HD" evidence="2">
    <location>
        <begin position="63"/>
        <end position="251"/>
    </location>
</feature>
<dbReference type="InterPro" id="IPR006674">
    <property type="entry name" value="HD_domain"/>
</dbReference>
<dbReference type="PANTHER" id="PTHR11373">
    <property type="entry name" value="DEOXYNUCLEOSIDE TRIPHOSPHATE TRIPHOSPHOHYDROLASE"/>
    <property type="match status" value="1"/>
</dbReference>
<dbReference type="Pfam" id="PF01966">
    <property type="entry name" value="HD"/>
    <property type="match status" value="1"/>
</dbReference>
<dbReference type="RefSeq" id="WP_132537974.1">
    <property type="nucleotide sequence ID" value="NZ_SLWY01000001.1"/>
</dbReference>
<evidence type="ECO:0000256" key="1">
    <source>
        <dbReference type="ARBA" id="ARBA00022801"/>
    </source>
</evidence>
<proteinExistence type="predicted"/>
<dbReference type="GO" id="GO:0008832">
    <property type="term" value="F:dGTPase activity"/>
    <property type="evidence" value="ECO:0007669"/>
    <property type="project" value="TreeGrafter"/>
</dbReference>
<dbReference type="Proteomes" id="UP000295765">
    <property type="component" value="Unassembled WGS sequence"/>
</dbReference>
<dbReference type="AlphaFoldDB" id="A0A4R2LUV4"/>
<sequence>MDWTRLLSRERLGTGSKVGARDEAQRSDFQRDFDRIVFSSAFRRLQDKTQVFPLSSNDYVRTRLTHSLEVSSVARSLGSRVGEDVIARHALSGVSAADIGAIIAAAALAHDLGNPPFGHAGEDGIRQWFQESALARNLLEQMSPAEREDLLRFEGNAQGFRLVTRLQSPDNPGGMQLTFATLGSCAKYPRGSQPAPGGTGVAFRKFGYFQADTAAFAQMADGLGLSAVGPGAWQRHPLAYLLEAADDICYRIVDLEDAVRLGQLDHREVLELLLPVAGVATDSARLRQLSRPKERIEYLRAKAIGALVNQVHTVFMDCETAILGGRLGHELLDVIPSREAMHAMKALAARKVYVSTPVVEVQVAGFEVLGGLLEAFVGAVNGAAERGARMNARHRMLLQLLPEQFSGADRVPDADPYLRTLRITDYVSGMTDSYAVTLFRKITGMSLGV</sequence>
<dbReference type="InterPro" id="IPR050135">
    <property type="entry name" value="dGTPase-like"/>
</dbReference>
<keyword evidence="4" id="KW-1185">Reference proteome</keyword>
<dbReference type="NCBIfam" id="TIGR01353">
    <property type="entry name" value="dGTP_triPase"/>
    <property type="match status" value="1"/>
</dbReference>
<dbReference type="OrthoDB" id="9803619at2"/>
<keyword evidence="1" id="KW-0378">Hydrolase</keyword>
<dbReference type="InterPro" id="IPR003607">
    <property type="entry name" value="HD/PDEase_dom"/>
</dbReference>
<dbReference type="SUPFAM" id="SSF109604">
    <property type="entry name" value="HD-domain/PDEase-like"/>
    <property type="match status" value="1"/>
</dbReference>
<evidence type="ECO:0000313" key="4">
    <source>
        <dbReference type="Proteomes" id="UP000295765"/>
    </source>
</evidence>
<dbReference type="EMBL" id="SLWY01000001">
    <property type="protein sequence ID" value="TCO83700.1"/>
    <property type="molecule type" value="Genomic_DNA"/>
</dbReference>
<dbReference type="PROSITE" id="PS51831">
    <property type="entry name" value="HD"/>
    <property type="match status" value="1"/>
</dbReference>
<organism evidence="3 4">
    <name type="scientific">Plasticicumulans lactativorans</name>
    <dbReference type="NCBI Taxonomy" id="1133106"/>
    <lineage>
        <taxon>Bacteria</taxon>
        <taxon>Pseudomonadati</taxon>
        <taxon>Pseudomonadota</taxon>
        <taxon>Gammaproteobacteria</taxon>
        <taxon>Candidatus Competibacteraceae</taxon>
        <taxon>Plasticicumulans</taxon>
    </lineage>
</organism>
<evidence type="ECO:0000259" key="2">
    <source>
        <dbReference type="PROSITE" id="PS51831"/>
    </source>
</evidence>
<dbReference type="InterPro" id="IPR026875">
    <property type="entry name" value="PHydrolase_assoc_dom"/>
</dbReference>
<name>A0A4R2LUV4_9GAMM</name>
<dbReference type="InterPro" id="IPR006261">
    <property type="entry name" value="dGTPase"/>
</dbReference>
<gene>
    <name evidence="3" type="ORF">EV699_10184</name>
</gene>